<evidence type="ECO:0000256" key="1">
    <source>
        <dbReference type="SAM" id="Phobius"/>
    </source>
</evidence>
<keyword evidence="5" id="KW-1185">Reference proteome</keyword>
<evidence type="ECO:0000313" key="4">
    <source>
        <dbReference type="EMBL" id="SEM63464.1"/>
    </source>
</evidence>
<dbReference type="EMBL" id="FOBW01000004">
    <property type="protein sequence ID" value="SEM63464.1"/>
    <property type="molecule type" value="Genomic_DNA"/>
</dbReference>
<dbReference type="Proteomes" id="UP000198553">
    <property type="component" value="Unassembled WGS sequence"/>
</dbReference>
<dbReference type="PANTHER" id="PTHR30590:SF3">
    <property type="entry name" value="HYPOTHETICAL MEMBRANE SPANNING PROTEIN"/>
    <property type="match status" value="1"/>
</dbReference>
<gene>
    <name evidence="4" type="ORF">SAMN05192533_104155</name>
</gene>
<reference evidence="5" key="1">
    <citation type="submission" date="2016-10" db="EMBL/GenBank/DDBJ databases">
        <authorList>
            <person name="Varghese N."/>
            <person name="Submissions S."/>
        </authorList>
    </citation>
    <scope>NUCLEOTIDE SEQUENCE [LARGE SCALE GENOMIC DNA]</scope>
    <source>
        <strain evidence="5">B48,IBRC-M 10115,DSM 25386,CECT 8001</strain>
    </source>
</reference>
<proteinExistence type="predicted"/>
<dbReference type="RefSeq" id="WP_090743189.1">
    <property type="nucleotide sequence ID" value="NZ_FOBW01000004.1"/>
</dbReference>
<dbReference type="STRING" id="930146.SAMN05192533_104155"/>
<feature type="transmembrane region" description="Helical" evidence="1">
    <location>
        <begin position="180"/>
        <end position="197"/>
    </location>
</feature>
<accession>A0A1H8A0M3</accession>
<dbReference type="InterPro" id="IPR052529">
    <property type="entry name" value="Bact_Transport_Assoc"/>
</dbReference>
<evidence type="ECO:0000313" key="5">
    <source>
        <dbReference type="Proteomes" id="UP000198553"/>
    </source>
</evidence>
<feature type="transmembrane region" description="Helical" evidence="1">
    <location>
        <begin position="15"/>
        <end position="37"/>
    </location>
</feature>
<feature type="domain" description="DUF418" evidence="2">
    <location>
        <begin position="165"/>
        <end position="324"/>
    </location>
</feature>
<dbReference type="Pfam" id="PF04235">
    <property type="entry name" value="DUF418"/>
    <property type="match status" value="1"/>
</dbReference>
<feature type="transmembrane region" description="Helical" evidence="1">
    <location>
        <begin position="253"/>
        <end position="275"/>
    </location>
</feature>
<keyword evidence="1" id="KW-1133">Transmembrane helix</keyword>
<dbReference type="InterPro" id="IPR012429">
    <property type="entry name" value="HGSNAT_cat"/>
</dbReference>
<dbReference type="PANTHER" id="PTHR30590">
    <property type="entry name" value="INNER MEMBRANE PROTEIN"/>
    <property type="match status" value="1"/>
</dbReference>
<dbReference type="Pfam" id="PF07786">
    <property type="entry name" value="HGSNAT_cat"/>
    <property type="match status" value="1"/>
</dbReference>
<feature type="transmembrane region" description="Helical" evidence="1">
    <location>
        <begin position="87"/>
        <end position="106"/>
    </location>
</feature>
<feature type="transmembrane region" description="Helical" evidence="1">
    <location>
        <begin position="134"/>
        <end position="160"/>
    </location>
</feature>
<feature type="domain" description="Heparan-alpha-glucosaminide N-acetyltransferase catalytic" evidence="3">
    <location>
        <begin position="9"/>
        <end position="162"/>
    </location>
</feature>
<organism evidence="4 5">
    <name type="scientific">Mesobacillus persicus</name>
    <dbReference type="NCBI Taxonomy" id="930146"/>
    <lineage>
        <taxon>Bacteria</taxon>
        <taxon>Bacillati</taxon>
        <taxon>Bacillota</taxon>
        <taxon>Bacilli</taxon>
        <taxon>Bacillales</taxon>
        <taxon>Bacillaceae</taxon>
        <taxon>Mesobacillus</taxon>
    </lineage>
</organism>
<feature type="transmembrane region" description="Helical" evidence="1">
    <location>
        <begin position="287"/>
        <end position="309"/>
    </location>
</feature>
<dbReference type="OrthoDB" id="9807744at2"/>
<evidence type="ECO:0000259" key="3">
    <source>
        <dbReference type="Pfam" id="PF07786"/>
    </source>
</evidence>
<feature type="transmembrane region" description="Helical" evidence="1">
    <location>
        <begin position="217"/>
        <end position="241"/>
    </location>
</feature>
<protein>
    <submittedName>
        <fullName evidence="4">Uncharacterized membrane protein YeiB</fullName>
    </submittedName>
</protein>
<name>A0A1H8A0M3_9BACI</name>
<evidence type="ECO:0000259" key="2">
    <source>
        <dbReference type="Pfam" id="PF04235"/>
    </source>
</evidence>
<dbReference type="AlphaFoldDB" id="A0A1H8A0M3"/>
<sequence>MNSIETKDRIDTLDYLRGFALLGIILINIVFLLSAQIPSPDTLDAAYWKFLYLFVEGRFYTIFSFLFGIGFYLFISRVNAKGKNGTILFLRRILVMFLFGLVHYSFHPGEALTVYAVSGLLVLPFYKLKKEINLTIGLLLLLLFGLLAIKPLLPVALILLGLTAGQYRLFEDLVAKRRKFWWCTGILFLLSLMVVFYHNKQAPSLSAEGTLEMYWFYHIGIMVGPIVSAFYVGLFILIIQIPIIQKLLSPLKYYGRMALTNYVLQTVLILFAGYGLDLLGKVSYLQSLFICLAILASQLIFSILWLHFFRFGPLEWVWRMVTYLEIPPLMLHKQEDK</sequence>
<feature type="transmembrane region" description="Helical" evidence="1">
    <location>
        <begin position="57"/>
        <end position="75"/>
    </location>
</feature>
<dbReference type="InterPro" id="IPR007349">
    <property type="entry name" value="DUF418"/>
</dbReference>
<keyword evidence="1" id="KW-0812">Transmembrane</keyword>
<keyword evidence="1" id="KW-0472">Membrane</keyword>